<keyword evidence="7" id="KW-1185">Reference proteome</keyword>
<gene>
    <name evidence="6" type="ordered locus">Aeqsu_1491</name>
</gene>
<dbReference type="SUPFAM" id="SSF52151">
    <property type="entry name" value="FabD/lysophospholipase-like"/>
    <property type="match status" value="1"/>
</dbReference>
<feature type="domain" description="PNPLA" evidence="5">
    <location>
        <begin position="61"/>
        <end position="251"/>
    </location>
</feature>
<dbReference type="GO" id="GO:0016042">
    <property type="term" value="P:lipid catabolic process"/>
    <property type="evidence" value="ECO:0007669"/>
    <property type="project" value="UniProtKB-UniRule"/>
</dbReference>
<evidence type="ECO:0000313" key="7">
    <source>
        <dbReference type="Proteomes" id="UP000006049"/>
    </source>
</evidence>
<evidence type="ECO:0000259" key="5">
    <source>
        <dbReference type="PROSITE" id="PS51635"/>
    </source>
</evidence>
<dbReference type="GO" id="GO:0016787">
    <property type="term" value="F:hydrolase activity"/>
    <property type="evidence" value="ECO:0007669"/>
    <property type="project" value="UniProtKB-UniRule"/>
</dbReference>
<evidence type="ECO:0000256" key="4">
    <source>
        <dbReference type="PROSITE-ProRule" id="PRU01161"/>
    </source>
</evidence>
<dbReference type="Proteomes" id="UP000006049">
    <property type="component" value="Chromosome"/>
</dbReference>
<keyword evidence="2 4" id="KW-0442">Lipid degradation</keyword>
<evidence type="ECO:0000256" key="3">
    <source>
        <dbReference type="ARBA" id="ARBA00023098"/>
    </source>
</evidence>
<organism evidence="6 7">
    <name type="scientific">Aequorivita sublithincola (strain DSM 14238 / LMG 21431 / ACAM 643 / 9-3)</name>
    <dbReference type="NCBI Taxonomy" id="746697"/>
    <lineage>
        <taxon>Bacteria</taxon>
        <taxon>Pseudomonadati</taxon>
        <taxon>Bacteroidota</taxon>
        <taxon>Flavobacteriia</taxon>
        <taxon>Flavobacteriales</taxon>
        <taxon>Flavobacteriaceae</taxon>
        <taxon>Aequorivita</taxon>
    </lineage>
</organism>
<evidence type="ECO:0000256" key="2">
    <source>
        <dbReference type="ARBA" id="ARBA00022963"/>
    </source>
</evidence>
<dbReference type="KEGG" id="asl:Aeqsu_1491"/>
<dbReference type="Gene3D" id="3.10.20.310">
    <property type="entry name" value="membrane protein fhac"/>
    <property type="match status" value="1"/>
</dbReference>
<keyword evidence="1 4" id="KW-0378">Hydrolase</keyword>
<dbReference type="eggNOG" id="COG1752">
    <property type="taxonomic scope" value="Bacteria"/>
</dbReference>
<reference evidence="6 7" key="1">
    <citation type="submission" date="2012-06" db="EMBL/GenBank/DDBJ databases">
        <title>The complete genome of Aequorivita sublithincola DSM 14238.</title>
        <authorList>
            <consortium name="US DOE Joint Genome Institute (JGI-PGF)"/>
            <person name="Lucas S."/>
            <person name="Copeland A."/>
            <person name="Lapidus A."/>
            <person name="Goodwin L."/>
            <person name="Pitluck S."/>
            <person name="Peters L."/>
            <person name="Munk A.C.C."/>
            <person name="Kyrpides N."/>
            <person name="Mavromatis K."/>
            <person name="Pagani I."/>
            <person name="Ivanova N."/>
            <person name="Ovchinnikova G."/>
            <person name="Zeytun A."/>
            <person name="Detter J.C."/>
            <person name="Han C."/>
            <person name="Land M."/>
            <person name="Hauser L."/>
            <person name="Markowitz V."/>
            <person name="Cheng J.-F."/>
            <person name="Hugenholtz P."/>
            <person name="Woyke T."/>
            <person name="Wu D."/>
            <person name="Tindall B."/>
            <person name="Faehnrich R."/>
            <person name="Brambilla E."/>
            <person name="Klenk H.-P."/>
            <person name="Eisen J.A."/>
        </authorList>
    </citation>
    <scope>NUCLEOTIDE SEQUENCE [LARGE SCALE GENOMIC DNA]</scope>
    <source>
        <strain evidence="7">DSM 14238 / LMG 21431 / ACAM 643 / 9-3</strain>
    </source>
</reference>
<accession>I3YVG3</accession>
<keyword evidence="3 4" id="KW-0443">Lipid metabolism</keyword>
<evidence type="ECO:0000313" key="6">
    <source>
        <dbReference type="EMBL" id="AFL80981.1"/>
    </source>
</evidence>
<dbReference type="Gene3D" id="3.40.1090.10">
    <property type="entry name" value="Cytosolic phospholipase A2 catalytic domain"/>
    <property type="match status" value="2"/>
</dbReference>
<dbReference type="PANTHER" id="PTHR14226:SF76">
    <property type="entry name" value="NTE FAMILY PROTEIN RSSA"/>
    <property type="match status" value="1"/>
</dbReference>
<dbReference type="PANTHER" id="PTHR14226">
    <property type="entry name" value="NEUROPATHY TARGET ESTERASE/SWISS CHEESE D.MELANOGASTER"/>
    <property type="match status" value="1"/>
</dbReference>
<name>I3YVG3_AEQSU</name>
<feature type="short sequence motif" description="GXGXXG" evidence="4">
    <location>
        <begin position="65"/>
        <end position="70"/>
    </location>
</feature>
<protein>
    <submittedName>
        <fullName evidence="6">Putative esterase of the alpha-beta hydrolase superfamily</fullName>
    </submittedName>
</protein>
<proteinExistence type="predicted"/>
<sequence length="775" mass="87275">MQLLPTPKGEISVLPFRGWGFLLSKKRLSYKMKNSLLILLLLISTLSFSQEKGQQDVKVGLVLSGGGAKGLAHIGALKVIEESGVRIDYIGGTSMGAIIGALYASGYSAKQLDSIFSQTDFSTMIQDNIPRSAKTFYEKQEAEKYALVLPFDGFKIGFPSGLSKGQNVYNLLSKLTSHVSTITDFSKLPIPFFCVATDIETGKEVILDRGNLPRAVTASGALPSIFSPVVIDDKVLIDGGVVNNYPVGEVRKKGMDIIIGVDVQDSLKTRERLKSAFDVLVQINNYHTIGDMSEKRKQTDIYIHPNIKDFTVVSFSEGINIVESGVTAADVYRDQLTKLAAQQKHSEQKKIKFNPQDTIFIKEVKIEGNKKYTRSYVLGKLKLRTPDKVTYEEFSQGINNLSATGNFQDINYKFFEDENNENTLLLQLRESNSSMMLRFAAHYDNLFKTAALVNITKKRLLTNNDIASLDLIAGDNLRYNFEYYIDKGFYWSVGFNSKYHFFETDVPLSFIDTDLNSEISLPINELSINYSDFTNQLYFETLFRRTFVFGLGGEHKYLRYLSETIGTDANNLPRTVFESTNYYSAFGFLKYDTYDNSFFPKSGAYFSGDFHWYLLANGRNKDFEPFSLAKAKLGYAYTFFKAFSAQLTTEGGFKWGGPQTKSLDFSLGGYGFKEMNNIIPFIGYDPLSLRGNTYLKSSLTLDYEIFRKNHINISANIANVGNDLFETGEWIDGVDYSGFSAGYGLETVLGPMEIKYSYSPERDQSEWYVALGYRF</sequence>
<dbReference type="GO" id="GO:0019867">
    <property type="term" value="C:outer membrane"/>
    <property type="evidence" value="ECO:0007669"/>
    <property type="project" value="InterPro"/>
</dbReference>
<feature type="short sequence motif" description="GXSXG" evidence="4">
    <location>
        <begin position="92"/>
        <end position="96"/>
    </location>
</feature>
<dbReference type="Pfam" id="PF19143">
    <property type="entry name" value="Omp85_2"/>
    <property type="match status" value="1"/>
</dbReference>
<dbReference type="PROSITE" id="PS51635">
    <property type="entry name" value="PNPLA"/>
    <property type="match status" value="1"/>
</dbReference>
<dbReference type="InterPro" id="IPR043864">
    <property type="entry name" value="Omp85-like_dom"/>
</dbReference>
<feature type="active site" description="Nucleophile" evidence="4">
    <location>
        <position position="94"/>
    </location>
</feature>
<dbReference type="STRING" id="746697.Aeqsu_1491"/>
<dbReference type="CDD" id="cd07205">
    <property type="entry name" value="Pat_PNPLA6_PNPLA7_NTE1_like"/>
    <property type="match status" value="1"/>
</dbReference>
<evidence type="ECO:0000256" key="1">
    <source>
        <dbReference type="ARBA" id="ARBA00022801"/>
    </source>
</evidence>
<dbReference type="EMBL" id="CP003280">
    <property type="protein sequence ID" value="AFL80981.1"/>
    <property type="molecule type" value="Genomic_DNA"/>
</dbReference>
<dbReference type="InterPro" id="IPR050301">
    <property type="entry name" value="NTE"/>
</dbReference>
<dbReference type="Pfam" id="PF01734">
    <property type="entry name" value="Patatin"/>
    <property type="match status" value="1"/>
</dbReference>
<dbReference type="InterPro" id="IPR016035">
    <property type="entry name" value="Acyl_Trfase/lysoPLipase"/>
</dbReference>
<dbReference type="InterPro" id="IPR002641">
    <property type="entry name" value="PNPLA_dom"/>
</dbReference>
<feature type="short sequence motif" description="DGA/G" evidence="4">
    <location>
        <begin position="238"/>
        <end position="240"/>
    </location>
</feature>
<dbReference type="PATRIC" id="fig|746697.3.peg.1513"/>
<dbReference type="eggNOG" id="COG4775">
    <property type="taxonomic scope" value="Bacteria"/>
</dbReference>
<dbReference type="HOGENOM" id="CLU_014750_2_0_10"/>
<feature type="active site" description="Proton acceptor" evidence="4">
    <location>
        <position position="238"/>
    </location>
</feature>
<dbReference type="AlphaFoldDB" id="I3YVG3"/>